<dbReference type="Pfam" id="PF12937">
    <property type="entry name" value="F-box-like"/>
    <property type="match status" value="1"/>
</dbReference>
<proteinExistence type="predicted"/>
<dbReference type="InterPro" id="IPR001810">
    <property type="entry name" value="F-box_dom"/>
</dbReference>
<dbReference type="EMBL" id="CAJVPL010001438">
    <property type="protein sequence ID" value="CAG8571142.1"/>
    <property type="molecule type" value="Genomic_DNA"/>
</dbReference>
<name>A0A9N9BP00_9GLOM</name>
<reference evidence="2" key="1">
    <citation type="submission" date="2021-06" db="EMBL/GenBank/DDBJ databases">
        <authorList>
            <person name="Kallberg Y."/>
            <person name="Tangrot J."/>
            <person name="Rosling A."/>
        </authorList>
    </citation>
    <scope>NUCLEOTIDE SEQUENCE</scope>
    <source>
        <strain evidence="2">MT106</strain>
    </source>
</reference>
<evidence type="ECO:0000313" key="2">
    <source>
        <dbReference type="EMBL" id="CAG8571142.1"/>
    </source>
</evidence>
<dbReference type="CDD" id="cd09917">
    <property type="entry name" value="F-box_SF"/>
    <property type="match status" value="1"/>
</dbReference>
<dbReference type="OrthoDB" id="2322499at2759"/>
<protein>
    <submittedName>
        <fullName evidence="2">5247_t:CDS:1</fullName>
    </submittedName>
</protein>
<evidence type="ECO:0000313" key="3">
    <source>
        <dbReference type="Proteomes" id="UP000789831"/>
    </source>
</evidence>
<dbReference type="SUPFAM" id="SSF81383">
    <property type="entry name" value="F-box domain"/>
    <property type="match status" value="1"/>
</dbReference>
<dbReference type="Proteomes" id="UP000789831">
    <property type="component" value="Unassembled WGS sequence"/>
</dbReference>
<dbReference type="InterPro" id="IPR036047">
    <property type="entry name" value="F-box-like_dom_sf"/>
</dbReference>
<dbReference type="PROSITE" id="PS50181">
    <property type="entry name" value="FBOX"/>
    <property type="match status" value="1"/>
</dbReference>
<gene>
    <name evidence="2" type="ORF">AGERDE_LOCUS7643</name>
</gene>
<feature type="domain" description="F-box" evidence="1">
    <location>
        <begin position="11"/>
        <end position="63"/>
    </location>
</feature>
<evidence type="ECO:0000259" key="1">
    <source>
        <dbReference type="PROSITE" id="PS50181"/>
    </source>
</evidence>
<comment type="caution">
    <text evidence="2">The sequence shown here is derived from an EMBL/GenBank/DDBJ whole genome shotgun (WGS) entry which is preliminary data.</text>
</comment>
<dbReference type="AlphaFoldDB" id="A0A9N9BP00"/>
<dbReference type="Gene3D" id="1.20.1280.50">
    <property type="match status" value="1"/>
</dbReference>
<keyword evidence="3" id="KW-1185">Reference proteome</keyword>
<organism evidence="2 3">
    <name type="scientific">Ambispora gerdemannii</name>
    <dbReference type="NCBI Taxonomy" id="144530"/>
    <lineage>
        <taxon>Eukaryota</taxon>
        <taxon>Fungi</taxon>
        <taxon>Fungi incertae sedis</taxon>
        <taxon>Mucoromycota</taxon>
        <taxon>Glomeromycotina</taxon>
        <taxon>Glomeromycetes</taxon>
        <taxon>Archaeosporales</taxon>
        <taxon>Ambisporaceae</taxon>
        <taxon>Ambispora</taxon>
    </lineage>
</organism>
<accession>A0A9N9BP00</accession>
<sequence>MGNGLQKSGNLPPAIAMPPEIFQKVCSFLSPDELFALLRVCRYFRFLLTPTQSTLTQEIWRTSRLPYLPRNTPPKGMSEQQYVLLAYWLSRCQFCRGRRGMESKVYWAFRVRACRYCLLDRIISKHRLLHDWKIPKGVLAGLPFISINNYDIYWIADVMPAEFEYSSMVPTQRPSWTNRKRQFLRQFMEDIEEFELAYKYNMIGWYYDEQEVIRKTCMVDDIAAEMSIDPNQLRSLRLFKEPLDCISWPPQEKDWTGWRYQMVFEYLKLIQNGYNK</sequence>
<dbReference type="SMART" id="SM00256">
    <property type="entry name" value="FBOX"/>
    <property type="match status" value="1"/>
</dbReference>